<dbReference type="PROSITE" id="PS01174">
    <property type="entry name" value="LIPASE_GDXG_SER"/>
    <property type="match status" value="1"/>
</dbReference>
<dbReference type="EMBL" id="JAPKNA010000001">
    <property type="protein sequence ID" value="MCX5463785.1"/>
    <property type="molecule type" value="Genomic_DNA"/>
</dbReference>
<accession>A0ABT3VK64</accession>
<dbReference type="Proteomes" id="UP001209916">
    <property type="component" value="Unassembled WGS sequence"/>
</dbReference>
<dbReference type="GO" id="GO:0016787">
    <property type="term" value="F:hydrolase activity"/>
    <property type="evidence" value="ECO:0007669"/>
    <property type="project" value="UniProtKB-KW"/>
</dbReference>
<dbReference type="PANTHER" id="PTHR48081">
    <property type="entry name" value="AB HYDROLASE SUPERFAMILY PROTEIN C4A8.06C"/>
    <property type="match status" value="1"/>
</dbReference>
<feature type="active site" evidence="3">
    <location>
        <position position="184"/>
    </location>
</feature>
<evidence type="ECO:0000313" key="6">
    <source>
        <dbReference type="Proteomes" id="UP001209916"/>
    </source>
</evidence>
<comment type="similarity">
    <text evidence="1">Belongs to the 'GDXG' lipolytic enzyme family.</text>
</comment>
<evidence type="ECO:0000259" key="4">
    <source>
        <dbReference type="Pfam" id="PF07859"/>
    </source>
</evidence>
<proteinExistence type="inferred from homology"/>
<dbReference type="PANTHER" id="PTHR48081:SF8">
    <property type="entry name" value="ALPHA_BETA HYDROLASE FOLD-3 DOMAIN-CONTAINING PROTEIN-RELATED"/>
    <property type="match status" value="1"/>
</dbReference>
<evidence type="ECO:0000256" key="3">
    <source>
        <dbReference type="PROSITE-ProRule" id="PRU10038"/>
    </source>
</evidence>
<comment type="caution">
    <text evidence="5">The sequence shown here is derived from an EMBL/GenBank/DDBJ whole genome shotgun (WGS) entry which is preliminary data.</text>
</comment>
<keyword evidence="6" id="KW-1185">Reference proteome</keyword>
<reference evidence="5 6" key="1">
    <citation type="submission" date="2022-11" db="EMBL/GenBank/DDBJ databases">
        <title>Biodiversity and phylogenetic relationships of bacteria.</title>
        <authorList>
            <person name="Machado R.A.R."/>
            <person name="Bhat A."/>
            <person name="Loulou A."/>
            <person name="Kallel S."/>
        </authorList>
    </citation>
    <scope>NUCLEOTIDE SEQUENCE [LARGE SCALE GENOMIC DNA]</scope>
    <source>
        <strain evidence="5 6">DSM 13975</strain>
    </source>
</reference>
<keyword evidence="2 5" id="KW-0378">Hydrolase</keyword>
<dbReference type="InterPro" id="IPR050300">
    <property type="entry name" value="GDXG_lipolytic_enzyme"/>
</dbReference>
<protein>
    <submittedName>
        <fullName evidence="5">Alpha/beta hydrolase</fullName>
    </submittedName>
</protein>
<feature type="domain" description="Alpha/beta hydrolase fold-3" evidence="4">
    <location>
        <begin position="111"/>
        <end position="310"/>
    </location>
</feature>
<organism evidence="5 6">
    <name type="scientific">Alcaligenes parafaecalis</name>
    <dbReference type="NCBI Taxonomy" id="171260"/>
    <lineage>
        <taxon>Bacteria</taxon>
        <taxon>Pseudomonadati</taxon>
        <taxon>Pseudomonadota</taxon>
        <taxon>Betaproteobacteria</taxon>
        <taxon>Burkholderiales</taxon>
        <taxon>Alcaligenaceae</taxon>
        <taxon>Alcaligenes</taxon>
    </lineage>
</organism>
<evidence type="ECO:0000256" key="2">
    <source>
        <dbReference type="ARBA" id="ARBA00022801"/>
    </source>
</evidence>
<dbReference type="InterPro" id="IPR013094">
    <property type="entry name" value="AB_hydrolase_3"/>
</dbReference>
<evidence type="ECO:0000313" key="5">
    <source>
        <dbReference type="EMBL" id="MCX5463785.1"/>
    </source>
</evidence>
<dbReference type="InterPro" id="IPR033140">
    <property type="entry name" value="Lipase_GDXG_put_SER_AS"/>
</dbReference>
<gene>
    <name evidence="5" type="ORF">OSH09_06295</name>
</gene>
<name>A0ABT3VK64_9BURK</name>
<dbReference type="Gene3D" id="3.40.50.1820">
    <property type="entry name" value="alpha/beta hydrolase"/>
    <property type="match status" value="1"/>
</dbReference>
<dbReference type="InterPro" id="IPR029058">
    <property type="entry name" value="AB_hydrolase_fold"/>
</dbReference>
<evidence type="ECO:0000256" key="1">
    <source>
        <dbReference type="ARBA" id="ARBA00010515"/>
    </source>
</evidence>
<dbReference type="RefSeq" id="WP_266120466.1">
    <property type="nucleotide sequence ID" value="NZ_JAPKNA010000001.1"/>
</dbReference>
<dbReference type="Pfam" id="PF07859">
    <property type="entry name" value="Abhydrolase_3"/>
    <property type="match status" value="1"/>
</dbReference>
<sequence length="364" mass="40708">MPKTVLQGFWSHRCRSALTLWATTVDVLARRAIARPLVPGWSIPFEIATLFYRKQFNHAFSLPSMSEGRAYFDSLYTIAEPNLPVQIQANTAQEPRGHWFIPRRSTRSKTMLYFHGGGYAFYPTVSRQFIALLAHQLQISIFAPDYRLTPEHAHPAQQDDALDAYRYLLERGTLPEDIILAGDSAGGHLVLMTLVSLRQAGLPQPSLALALSPWTDIGRRGASQFGYDRYDMVQGYQTLQYGQWLKGNGNWSDAQLSPIAQDLRQLAPLYIQAGGKEILVDMIRDFAQEAKTQGAAVRLDVWPDMTHEFHAYGSTLTSSEQAIAALLAAIQWTEGGVFNSLEETELDGLGSVFNKAQPEHIKPE</sequence>
<dbReference type="SUPFAM" id="SSF53474">
    <property type="entry name" value="alpha/beta-Hydrolases"/>
    <property type="match status" value="1"/>
</dbReference>